<proteinExistence type="inferred from homology"/>
<name>A0AAN8WR07_HALRR</name>
<dbReference type="AlphaFoldDB" id="A0AAN8WR07"/>
<accession>A0AAN8WR07</accession>
<dbReference type="Pfam" id="PF01423">
    <property type="entry name" value="LSM"/>
    <property type="match status" value="1"/>
</dbReference>
<keyword evidence="8" id="KW-0539">Nucleus</keyword>
<dbReference type="Proteomes" id="UP001381693">
    <property type="component" value="Unassembled WGS sequence"/>
</dbReference>
<evidence type="ECO:0000256" key="10">
    <source>
        <dbReference type="ARBA" id="ARBA00041355"/>
    </source>
</evidence>
<evidence type="ECO:0000256" key="8">
    <source>
        <dbReference type="ARBA" id="ARBA00023242"/>
    </source>
</evidence>
<dbReference type="GO" id="GO:0046540">
    <property type="term" value="C:U4/U6 x U5 tri-snRNP complex"/>
    <property type="evidence" value="ECO:0007669"/>
    <property type="project" value="TreeGrafter"/>
</dbReference>
<evidence type="ECO:0000259" key="12">
    <source>
        <dbReference type="PROSITE" id="PS52002"/>
    </source>
</evidence>
<dbReference type="GO" id="GO:0005737">
    <property type="term" value="C:cytoplasm"/>
    <property type="evidence" value="ECO:0007669"/>
    <property type="project" value="UniProtKB-SubCell"/>
</dbReference>
<evidence type="ECO:0000313" key="13">
    <source>
        <dbReference type="EMBL" id="KAK7066708.1"/>
    </source>
</evidence>
<keyword evidence="5" id="KW-0507">mRNA processing</keyword>
<dbReference type="GO" id="GO:0070990">
    <property type="term" value="F:snRNP binding"/>
    <property type="evidence" value="ECO:0007669"/>
    <property type="project" value="TreeGrafter"/>
</dbReference>
<evidence type="ECO:0000256" key="2">
    <source>
        <dbReference type="ARBA" id="ARBA00004496"/>
    </source>
</evidence>
<dbReference type="GO" id="GO:0005685">
    <property type="term" value="C:U1 snRNP"/>
    <property type="evidence" value="ECO:0007669"/>
    <property type="project" value="TreeGrafter"/>
</dbReference>
<dbReference type="EMBL" id="JAXCGZ010019054">
    <property type="protein sequence ID" value="KAK7066708.1"/>
    <property type="molecule type" value="Genomic_DNA"/>
</dbReference>
<evidence type="ECO:0000313" key="14">
    <source>
        <dbReference type="Proteomes" id="UP001381693"/>
    </source>
</evidence>
<evidence type="ECO:0000256" key="6">
    <source>
        <dbReference type="ARBA" id="ARBA00022884"/>
    </source>
</evidence>
<evidence type="ECO:0000256" key="5">
    <source>
        <dbReference type="ARBA" id="ARBA00022664"/>
    </source>
</evidence>
<dbReference type="GO" id="GO:0005686">
    <property type="term" value="C:U2 snRNP"/>
    <property type="evidence" value="ECO:0007669"/>
    <property type="project" value="TreeGrafter"/>
</dbReference>
<keyword evidence="14" id="KW-1185">Reference proteome</keyword>
<dbReference type="GO" id="GO:0071004">
    <property type="term" value="C:U2-type prespliceosome"/>
    <property type="evidence" value="ECO:0007669"/>
    <property type="project" value="TreeGrafter"/>
</dbReference>
<protein>
    <recommendedName>
        <fullName evidence="10">Sm protein B</fullName>
    </recommendedName>
</protein>
<dbReference type="InterPro" id="IPR050914">
    <property type="entry name" value="snRNP_SmB/NAA38-like"/>
</dbReference>
<dbReference type="PANTHER" id="PTHR10701:SF0">
    <property type="entry name" value="SMALL NUCLEAR RIBONUCLEOPROTEIN-ASSOCIATED PROTEIN B"/>
    <property type="match status" value="1"/>
</dbReference>
<keyword evidence="9" id="KW-0687">Ribonucleoprotein</keyword>
<keyword evidence="6" id="KW-0694">RNA-binding</keyword>
<comment type="similarity">
    <text evidence="3">Belongs to the snRNP SmB/SmN family.</text>
</comment>
<dbReference type="GO" id="GO:0005687">
    <property type="term" value="C:U4 snRNP"/>
    <property type="evidence" value="ECO:0007669"/>
    <property type="project" value="TreeGrafter"/>
</dbReference>
<dbReference type="SUPFAM" id="SSF50182">
    <property type="entry name" value="Sm-like ribonucleoproteins"/>
    <property type="match status" value="1"/>
</dbReference>
<dbReference type="CDD" id="cd01717">
    <property type="entry name" value="Sm_B"/>
    <property type="match status" value="1"/>
</dbReference>
<feature type="compositionally biased region" description="Gly residues" evidence="11">
    <location>
        <begin position="97"/>
        <end position="111"/>
    </location>
</feature>
<dbReference type="PROSITE" id="PS52002">
    <property type="entry name" value="SM"/>
    <property type="match status" value="1"/>
</dbReference>
<dbReference type="GO" id="GO:0005682">
    <property type="term" value="C:U5 snRNP"/>
    <property type="evidence" value="ECO:0007669"/>
    <property type="project" value="TreeGrafter"/>
</dbReference>
<reference evidence="13 14" key="1">
    <citation type="submission" date="2023-11" db="EMBL/GenBank/DDBJ databases">
        <title>Halocaridina rubra genome assembly.</title>
        <authorList>
            <person name="Smith C."/>
        </authorList>
    </citation>
    <scope>NUCLEOTIDE SEQUENCE [LARGE SCALE GENOMIC DNA]</scope>
    <source>
        <strain evidence="13">EP-1</strain>
        <tissue evidence="13">Whole</tissue>
    </source>
</reference>
<evidence type="ECO:0000256" key="7">
    <source>
        <dbReference type="ARBA" id="ARBA00023187"/>
    </source>
</evidence>
<dbReference type="GO" id="GO:0003723">
    <property type="term" value="F:RNA binding"/>
    <property type="evidence" value="ECO:0007669"/>
    <property type="project" value="UniProtKB-KW"/>
</dbReference>
<dbReference type="Gene3D" id="2.30.30.100">
    <property type="match status" value="1"/>
</dbReference>
<dbReference type="GO" id="GO:0000398">
    <property type="term" value="P:mRNA splicing, via spliceosome"/>
    <property type="evidence" value="ECO:0007669"/>
    <property type="project" value="TreeGrafter"/>
</dbReference>
<keyword evidence="7" id="KW-0508">mRNA splicing</keyword>
<dbReference type="GO" id="GO:0071013">
    <property type="term" value="C:catalytic step 2 spliceosome"/>
    <property type="evidence" value="ECO:0007669"/>
    <property type="project" value="TreeGrafter"/>
</dbReference>
<feature type="compositionally biased region" description="Gly residues" evidence="11">
    <location>
        <begin position="145"/>
        <end position="166"/>
    </location>
</feature>
<dbReference type="InterPro" id="IPR047575">
    <property type="entry name" value="Sm"/>
</dbReference>
<sequence length="189" mass="19995">MTFSKNNKMLNHIGYRMKVTMQDSRTFIGNFKAFDKHMNVILADCEEFRCIRGKKNKEEKQEKRTMGLLLLRGETIVTMTLEGPPPSDDGPRVNLGSGPGPGMGRPAGRGTGANLQGPARGVGGPSSQMMQPAARAGPQLNMPPGRGGMPGMMGGGMPPQMGRGGPMGPPSGGPMMRGEYGPPGGPRPY</sequence>
<evidence type="ECO:0000256" key="4">
    <source>
        <dbReference type="ARBA" id="ARBA00022490"/>
    </source>
</evidence>
<organism evidence="13 14">
    <name type="scientific">Halocaridina rubra</name>
    <name type="common">Hawaiian red shrimp</name>
    <dbReference type="NCBI Taxonomy" id="373956"/>
    <lineage>
        <taxon>Eukaryota</taxon>
        <taxon>Metazoa</taxon>
        <taxon>Ecdysozoa</taxon>
        <taxon>Arthropoda</taxon>
        <taxon>Crustacea</taxon>
        <taxon>Multicrustacea</taxon>
        <taxon>Malacostraca</taxon>
        <taxon>Eumalacostraca</taxon>
        <taxon>Eucarida</taxon>
        <taxon>Decapoda</taxon>
        <taxon>Pleocyemata</taxon>
        <taxon>Caridea</taxon>
        <taxon>Atyoidea</taxon>
        <taxon>Atyidae</taxon>
        <taxon>Halocaridina</taxon>
    </lineage>
</organism>
<evidence type="ECO:0000256" key="11">
    <source>
        <dbReference type="SAM" id="MobiDB-lite"/>
    </source>
</evidence>
<gene>
    <name evidence="13" type="ORF">SK128_005061</name>
</gene>
<comment type="subcellular location">
    <subcellularLocation>
        <location evidence="2">Cytoplasm</location>
    </subcellularLocation>
    <subcellularLocation>
        <location evidence="1">Nucleus</location>
    </subcellularLocation>
</comment>
<dbReference type="InterPro" id="IPR010920">
    <property type="entry name" value="LSM_dom_sf"/>
</dbReference>
<evidence type="ECO:0000256" key="3">
    <source>
        <dbReference type="ARBA" id="ARBA00009123"/>
    </source>
</evidence>
<comment type="caution">
    <text evidence="13">The sequence shown here is derived from an EMBL/GenBank/DDBJ whole genome shotgun (WGS) entry which is preliminary data.</text>
</comment>
<feature type="domain" description="Sm" evidence="12">
    <location>
        <begin position="4"/>
        <end position="85"/>
    </location>
</feature>
<evidence type="ECO:0000256" key="1">
    <source>
        <dbReference type="ARBA" id="ARBA00004123"/>
    </source>
</evidence>
<keyword evidence="4" id="KW-0963">Cytoplasm</keyword>
<evidence type="ECO:0000256" key="9">
    <source>
        <dbReference type="ARBA" id="ARBA00023274"/>
    </source>
</evidence>
<dbReference type="InterPro" id="IPR001163">
    <property type="entry name" value="Sm_dom_euk/arc"/>
</dbReference>
<dbReference type="PANTHER" id="PTHR10701">
    <property type="entry name" value="SMALL NUCLEAR RIBONUCLEOPROTEIN-ASSOCIATED PROTEIN B AND N"/>
    <property type="match status" value="1"/>
</dbReference>
<dbReference type="SMART" id="SM00651">
    <property type="entry name" value="Sm"/>
    <property type="match status" value="1"/>
</dbReference>
<feature type="region of interest" description="Disordered" evidence="11">
    <location>
        <begin position="81"/>
        <end position="189"/>
    </location>
</feature>